<name>A0ABY1NVW3_9HYPH</name>
<dbReference type="InterPro" id="IPR004852">
    <property type="entry name" value="Di-haem_cyt_c_peroxidsae"/>
</dbReference>
<organism evidence="8 9">
    <name type="scientific">Roseibium denhamense</name>
    <dbReference type="NCBI Taxonomy" id="76305"/>
    <lineage>
        <taxon>Bacteria</taxon>
        <taxon>Pseudomonadati</taxon>
        <taxon>Pseudomonadota</taxon>
        <taxon>Alphaproteobacteria</taxon>
        <taxon>Hyphomicrobiales</taxon>
        <taxon>Stappiaceae</taxon>
        <taxon>Roseibium</taxon>
    </lineage>
</organism>
<keyword evidence="3 6" id="KW-0479">Metal-binding</keyword>
<dbReference type="InterPro" id="IPR009056">
    <property type="entry name" value="Cyt_c-like_dom"/>
</dbReference>
<comment type="subcellular location">
    <subcellularLocation>
        <location evidence="1">Cell envelope</location>
    </subcellularLocation>
</comment>
<evidence type="ECO:0000256" key="1">
    <source>
        <dbReference type="ARBA" id="ARBA00004196"/>
    </source>
</evidence>
<keyword evidence="8" id="KW-0575">Peroxidase</keyword>
<comment type="caution">
    <text evidence="8">The sequence shown here is derived from an EMBL/GenBank/DDBJ whole genome shotgun (WGS) entry which is preliminary data.</text>
</comment>
<evidence type="ECO:0000256" key="4">
    <source>
        <dbReference type="ARBA" id="ARBA00023002"/>
    </source>
</evidence>
<keyword evidence="9" id="KW-1185">Reference proteome</keyword>
<keyword evidence="2 6" id="KW-0349">Heme</keyword>
<evidence type="ECO:0000259" key="7">
    <source>
        <dbReference type="PROSITE" id="PS51007"/>
    </source>
</evidence>
<dbReference type="InterPro" id="IPR051395">
    <property type="entry name" value="Cytochrome_c_Peroxidase/MauG"/>
</dbReference>
<evidence type="ECO:0000256" key="2">
    <source>
        <dbReference type="ARBA" id="ARBA00022617"/>
    </source>
</evidence>
<feature type="domain" description="Cytochrome c" evidence="7">
    <location>
        <begin position="397"/>
        <end position="561"/>
    </location>
</feature>
<dbReference type="GO" id="GO:0004601">
    <property type="term" value="F:peroxidase activity"/>
    <property type="evidence" value="ECO:0007669"/>
    <property type="project" value="UniProtKB-KW"/>
</dbReference>
<dbReference type="InterPro" id="IPR036909">
    <property type="entry name" value="Cyt_c-like_dom_sf"/>
</dbReference>
<keyword evidence="4" id="KW-0560">Oxidoreductase</keyword>
<dbReference type="Gene3D" id="1.10.760.10">
    <property type="entry name" value="Cytochrome c-like domain"/>
    <property type="match status" value="2"/>
</dbReference>
<reference evidence="8 9" key="1">
    <citation type="submission" date="2017-05" db="EMBL/GenBank/DDBJ databases">
        <authorList>
            <person name="Varghese N."/>
            <person name="Submissions S."/>
        </authorList>
    </citation>
    <scope>NUCLEOTIDE SEQUENCE [LARGE SCALE GENOMIC DNA]</scope>
    <source>
        <strain evidence="8 9">DSM 15949</strain>
    </source>
</reference>
<protein>
    <submittedName>
        <fullName evidence="8">Cytochrome c peroxidase</fullName>
    </submittedName>
</protein>
<evidence type="ECO:0000313" key="9">
    <source>
        <dbReference type="Proteomes" id="UP001157914"/>
    </source>
</evidence>
<dbReference type="Proteomes" id="UP001157914">
    <property type="component" value="Unassembled WGS sequence"/>
</dbReference>
<evidence type="ECO:0000313" key="8">
    <source>
        <dbReference type="EMBL" id="SMP19766.1"/>
    </source>
</evidence>
<proteinExistence type="predicted"/>
<keyword evidence="5 6" id="KW-0408">Iron</keyword>
<dbReference type="SUPFAM" id="SSF46626">
    <property type="entry name" value="Cytochrome c"/>
    <property type="match status" value="2"/>
</dbReference>
<evidence type="ECO:0000256" key="6">
    <source>
        <dbReference type="PROSITE-ProRule" id="PRU00433"/>
    </source>
</evidence>
<accession>A0ABY1NVW3</accession>
<dbReference type="PANTHER" id="PTHR30600">
    <property type="entry name" value="CYTOCHROME C PEROXIDASE-RELATED"/>
    <property type="match status" value="1"/>
</dbReference>
<dbReference type="PROSITE" id="PS51007">
    <property type="entry name" value="CYTC"/>
    <property type="match status" value="1"/>
</dbReference>
<dbReference type="EMBL" id="FXTT01000002">
    <property type="protein sequence ID" value="SMP19766.1"/>
    <property type="molecule type" value="Genomic_DNA"/>
</dbReference>
<gene>
    <name evidence="8" type="ORF">SAMN06265374_2063</name>
</gene>
<evidence type="ECO:0000256" key="3">
    <source>
        <dbReference type="ARBA" id="ARBA00022723"/>
    </source>
</evidence>
<dbReference type="Pfam" id="PF03150">
    <property type="entry name" value="CCP_MauG"/>
    <property type="match status" value="1"/>
</dbReference>
<sequence>MRFIDLFLGHLLDHLFQRDSRIGIAADCGQRIPHVSAHQIGGRQAAADFVVPANAGLRAGMAFHGAAQVPFKGALVVPLDTKSHGVHDADQFLRVRIAGPGGRPQRFFGFLKLAGFHHVARFFDFGKGRTGKNGQCDHGGFQRMFHLALAIPLVFATSLTASAADLPAPLTQDAFIPFDRKQAELGQLLFYDKILSGNRNIACATCHHPTLGTGDRLSLGIGEGGEGLGLNRTAGSGPDRIQKRIPRNAPGLWNLGAKDLHTLFHDGRLSIADTFENGFNSPAEEWLPEGFNSLLAAQAVFPLVAQFEMAGNLKENEIVGAVHDRIDAAWPIMAKRVRVIPEYGRRFVEAFDHIEKPEQVTIVEIANALAAFQAVEWQSFDSPFDQYLQGDKTALSDQQVRGLTLFYGKANCASCHSGPLLSDQKFHALGLPPFGPGRTRIFDPMVRDVGRMGESNRLEDAYRFRTPMLRNVELTAPYGHNGAYATLDGIIRHHLDPDGMLAEWKPEDARLPAAPWLEAIDFVVWTDSREMARQSLFRDLPPMTLSDREIDDIVAFMKALTGTDSVTSPPFGIPDAVPSGLPVDR</sequence>
<evidence type="ECO:0000256" key="5">
    <source>
        <dbReference type="ARBA" id="ARBA00023004"/>
    </source>
</evidence>